<feature type="region of interest" description="Disordered" evidence="1">
    <location>
        <begin position="1"/>
        <end position="103"/>
    </location>
</feature>
<name>A0A2T8IHV1_9POAL</name>
<proteinExistence type="predicted"/>
<dbReference type="Gramene" id="PVH37260">
    <property type="protein sequence ID" value="PVH37260"/>
    <property type="gene ID" value="PAHAL_6G277200"/>
</dbReference>
<feature type="compositionally biased region" description="Low complexity" evidence="1">
    <location>
        <begin position="68"/>
        <end position="81"/>
    </location>
</feature>
<feature type="compositionally biased region" description="Gly residues" evidence="1">
    <location>
        <begin position="82"/>
        <end position="92"/>
    </location>
</feature>
<evidence type="ECO:0000313" key="2">
    <source>
        <dbReference type="EMBL" id="PVH37260.1"/>
    </source>
</evidence>
<reference evidence="2" key="1">
    <citation type="submission" date="2018-04" db="EMBL/GenBank/DDBJ databases">
        <title>WGS assembly of Panicum hallii.</title>
        <authorList>
            <person name="Lovell J."/>
            <person name="Jenkins J."/>
            <person name="Lowry D."/>
            <person name="Mamidi S."/>
            <person name="Sreedasyam A."/>
            <person name="Weng X."/>
            <person name="Barry K."/>
            <person name="Bonette J."/>
            <person name="Campitelli B."/>
            <person name="Daum C."/>
            <person name="Gordon S."/>
            <person name="Gould B."/>
            <person name="Lipzen A."/>
            <person name="Macqueen A."/>
            <person name="Palacio-Mejia J."/>
            <person name="Plott C."/>
            <person name="Shakirov E."/>
            <person name="Shu S."/>
            <person name="Yoshinaga Y."/>
            <person name="Zane M."/>
            <person name="Rokhsar D."/>
            <person name="Grimwood J."/>
            <person name="Schmutz J."/>
            <person name="Juenger T."/>
        </authorList>
    </citation>
    <scope>NUCLEOTIDE SEQUENCE [LARGE SCALE GENOMIC DNA]</scope>
    <source>
        <strain evidence="2">FIL2</strain>
    </source>
</reference>
<feature type="compositionally biased region" description="Basic residues" evidence="1">
    <location>
        <begin position="49"/>
        <end position="67"/>
    </location>
</feature>
<organism evidence="2">
    <name type="scientific">Panicum hallii</name>
    <dbReference type="NCBI Taxonomy" id="206008"/>
    <lineage>
        <taxon>Eukaryota</taxon>
        <taxon>Viridiplantae</taxon>
        <taxon>Streptophyta</taxon>
        <taxon>Embryophyta</taxon>
        <taxon>Tracheophyta</taxon>
        <taxon>Spermatophyta</taxon>
        <taxon>Magnoliopsida</taxon>
        <taxon>Liliopsida</taxon>
        <taxon>Poales</taxon>
        <taxon>Poaceae</taxon>
        <taxon>PACMAD clade</taxon>
        <taxon>Panicoideae</taxon>
        <taxon>Panicodae</taxon>
        <taxon>Paniceae</taxon>
        <taxon>Panicinae</taxon>
        <taxon>Panicum</taxon>
        <taxon>Panicum sect. Panicum</taxon>
    </lineage>
</organism>
<accession>A0A2T8IHV1</accession>
<gene>
    <name evidence="2" type="ORF">PAHAL_6G277200</name>
</gene>
<sequence length="103" mass="11004">MRERGGRRGRAAGRGGEIRGGGGGGGDAAGGGAGDGGGGRWWCCWRGTGRPRWRPARRQRPWRRWQRPGRWSSGSAARAGGRLWGGRGGNDGLHGCRRRPSRS</sequence>
<dbReference type="Proteomes" id="UP000243499">
    <property type="component" value="Chromosome 6"/>
</dbReference>
<dbReference type="AlphaFoldDB" id="A0A2T8IHV1"/>
<dbReference type="EMBL" id="CM008051">
    <property type="protein sequence ID" value="PVH37260.1"/>
    <property type="molecule type" value="Genomic_DNA"/>
</dbReference>
<evidence type="ECO:0000256" key="1">
    <source>
        <dbReference type="SAM" id="MobiDB-lite"/>
    </source>
</evidence>
<feature type="compositionally biased region" description="Gly residues" evidence="1">
    <location>
        <begin position="12"/>
        <end position="40"/>
    </location>
</feature>
<protein>
    <submittedName>
        <fullName evidence="2">Uncharacterized protein</fullName>
    </submittedName>
</protein>